<dbReference type="AlphaFoldDB" id="A0A939DK35"/>
<evidence type="ECO:0000313" key="8">
    <source>
        <dbReference type="Proteomes" id="UP000664654"/>
    </source>
</evidence>
<dbReference type="PANTHER" id="PTHR36985">
    <property type="entry name" value="TRANSLOCATION AND ASSEMBLY MODULE SUBUNIT TAMB"/>
    <property type="match status" value="1"/>
</dbReference>
<gene>
    <name evidence="7" type="ORF">J0A66_02960</name>
</gene>
<evidence type="ECO:0000256" key="2">
    <source>
        <dbReference type="ARBA" id="ARBA00022692"/>
    </source>
</evidence>
<keyword evidence="3 5" id="KW-1133">Transmembrane helix</keyword>
<dbReference type="RefSeq" id="WP_206572265.1">
    <property type="nucleotide sequence ID" value="NZ_JAFKCV010000001.1"/>
</dbReference>
<organism evidence="7 8">
    <name type="scientific">Bowmanella dokdonensis</name>
    <dbReference type="NCBI Taxonomy" id="751969"/>
    <lineage>
        <taxon>Bacteria</taxon>
        <taxon>Pseudomonadati</taxon>
        <taxon>Pseudomonadota</taxon>
        <taxon>Gammaproteobacteria</taxon>
        <taxon>Alteromonadales</taxon>
        <taxon>Alteromonadaceae</taxon>
        <taxon>Bowmanella</taxon>
    </lineage>
</organism>
<keyword evidence="4 5" id="KW-0472">Membrane</keyword>
<evidence type="ECO:0000256" key="1">
    <source>
        <dbReference type="ARBA" id="ARBA00004167"/>
    </source>
</evidence>
<evidence type="ECO:0000256" key="4">
    <source>
        <dbReference type="ARBA" id="ARBA00023136"/>
    </source>
</evidence>
<evidence type="ECO:0000259" key="6">
    <source>
        <dbReference type="Pfam" id="PF04357"/>
    </source>
</evidence>
<evidence type="ECO:0000256" key="5">
    <source>
        <dbReference type="SAM" id="Phobius"/>
    </source>
</evidence>
<name>A0A939DK35_9ALTE</name>
<comment type="subcellular location">
    <subcellularLocation>
        <location evidence="1">Membrane</location>
        <topology evidence="1">Single-pass membrane protein</topology>
    </subcellularLocation>
</comment>
<accession>A0A939DK35</accession>
<evidence type="ECO:0000256" key="3">
    <source>
        <dbReference type="ARBA" id="ARBA00022989"/>
    </source>
</evidence>
<dbReference type="GO" id="GO:0097347">
    <property type="term" value="C:TAM protein secretion complex"/>
    <property type="evidence" value="ECO:0007669"/>
    <property type="project" value="TreeGrafter"/>
</dbReference>
<feature type="transmembrane region" description="Helical" evidence="5">
    <location>
        <begin position="12"/>
        <end position="31"/>
    </location>
</feature>
<sequence length="1260" mass="137799">MRPFSFKPLLRTTLLALAILVFLFVAAFYLLTATRIGTGILLGQAESRLEGLTLNHDSGSLLTGLILTDIQYQQAGLKLTASRLELDISARALLMPRLVIQKLDLQQLRLRLPANEQTSAAPANFAGTSKLDLPDWLPPMIIRQMQVTDSRISAPAMILAWQQLDLAASLQGQWLNLDTFLLKGPQVELLETRTPTDDAGWPLANLPTLQAPVNIRLRDVQISDFQLQQSGRHWAMESLALQMHWQDQRVQLDKLALRMRSVGQLDLQGSATLAGPYPLSLNARLRPAAELLPAPLEASPWQLQASGNLQELSLRVKETEQLSLALQGRADLTDSQLPFETEFSLQTEALSPLLSLPDEASFRPGKLTGTASGNLASQQASLQLAVQGFGFGQPTPASIRLKANHGAGQLNNLILTFKDPDSGSSMTFEGQLDYRQPIRWQLDGQIDKLVVDSPLIPVAGNISGSLSHQGEWHDGQWAVQVKDTRLQGTLAQTPLRLRAVADISHRGQLRVENLDLGVEAFMSTLKLTGQAEQDWQIEGRLIAQDLSALSSQLEGQLESDLSISGPIKDPKLDLQGKISQLHTQGLSLSDTGFEARYQPASQHQTKVEISLPSITWDNSQHFYGQASLEGNLEQHRLHLELDGDVHSTLELTGKADPDFGRWQGQLSQARLALLQEEWQLQEPVDLAIGGQTSVSAHCWQGRFSELCLQQPLTLPGQEPIVVSAEVDYGAWVQANPDRLIQQDLQGRATLQASIRLPEQGLPIIDLEASLSSGHLKQQLEEKTLDLLDWQGGTLTVHTDEQGIKLEGRLTDEQSAPMVRLNAQIGPKPDMSLNGELQLSPLPLAGFMPLFPELSRLEGMLGADIRLSGRLDQPQLAGNLQLQQGAITLARSQSTAEQIALSVEFEGNRADFSGQWQMGEGQANLNGTSRWDPGQSNWQEALYLKARLQGQKLQIKSLPELYADVSPNVNIELDKKLNLTGKVTIDSGVVRLASLPESAVSVSDDMVLVNENQRQMETMLARNIDLDIELGEPFSISGFGFNGKLDGSLNARQTSPAPLELYGTLTFTEGFYKAYGQNLEVKSGRLQFLGQADNPVVQLQAIRPLKGTSVEAGIQVSGPANNLKVDLFSNPNMEQSAILSYILRGSAPQNGTDIDGSSMALVMAANQGIGITGASGLTDALNEIPLISDITLDTETDAVSGDSLATVSGYIGERIYLKYGVGILEPVTQVTVRFYLMNQLWLEAVSSLERSMDLYYSFDIE</sequence>
<proteinExistence type="predicted"/>
<dbReference type="InterPro" id="IPR007452">
    <property type="entry name" value="TamB_C"/>
</dbReference>
<evidence type="ECO:0000313" key="7">
    <source>
        <dbReference type="EMBL" id="MBN7824178.1"/>
    </source>
</evidence>
<protein>
    <submittedName>
        <fullName evidence="7">Translocation/assembly module TamB domain-containing protein</fullName>
    </submittedName>
</protein>
<dbReference type="PANTHER" id="PTHR36985:SF1">
    <property type="entry name" value="TRANSLOCATION AND ASSEMBLY MODULE SUBUNIT TAMB"/>
    <property type="match status" value="1"/>
</dbReference>
<keyword evidence="2 5" id="KW-0812">Transmembrane</keyword>
<dbReference type="EMBL" id="JAFKCV010000001">
    <property type="protein sequence ID" value="MBN7824178.1"/>
    <property type="molecule type" value="Genomic_DNA"/>
</dbReference>
<dbReference type="Proteomes" id="UP000664654">
    <property type="component" value="Unassembled WGS sequence"/>
</dbReference>
<dbReference type="GO" id="GO:0005886">
    <property type="term" value="C:plasma membrane"/>
    <property type="evidence" value="ECO:0007669"/>
    <property type="project" value="InterPro"/>
</dbReference>
<dbReference type="Pfam" id="PF04357">
    <property type="entry name" value="TamB"/>
    <property type="match status" value="1"/>
</dbReference>
<comment type="caution">
    <text evidence="7">The sequence shown here is derived from an EMBL/GenBank/DDBJ whole genome shotgun (WGS) entry which is preliminary data.</text>
</comment>
<reference evidence="7" key="1">
    <citation type="submission" date="2021-03" db="EMBL/GenBank/DDBJ databases">
        <title>novel species isolated from a fishpond in China.</title>
        <authorList>
            <person name="Lu H."/>
            <person name="Cai Z."/>
        </authorList>
    </citation>
    <scope>NUCLEOTIDE SEQUENCE</scope>
    <source>
        <strain evidence="7">JCM 30855</strain>
    </source>
</reference>
<keyword evidence="8" id="KW-1185">Reference proteome</keyword>
<dbReference type="GO" id="GO:0009306">
    <property type="term" value="P:protein secretion"/>
    <property type="evidence" value="ECO:0007669"/>
    <property type="project" value="InterPro"/>
</dbReference>
<feature type="domain" description="Translocation and assembly module TamB C-terminal" evidence="6">
    <location>
        <begin position="918"/>
        <end position="1258"/>
    </location>
</feature>